<evidence type="ECO:0000259" key="1">
    <source>
        <dbReference type="Pfam" id="PF00646"/>
    </source>
</evidence>
<name>A0A7U2F7Z4_PHANO</name>
<dbReference type="VEuPathDB" id="FungiDB:JI435_069560"/>
<feature type="domain" description="F-box" evidence="1">
    <location>
        <begin position="4"/>
        <end position="45"/>
    </location>
</feature>
<reference evidence="3" key="1">
    <citation type="journal article" date="2021" name="BMC Genomics">
        <title>Chromosome-level genome assembly and manually-curated proteome of model necrotroph Parastagonospora nodorum Sn15 reveals a genome-wide trove of candidate effector homologs, and redundancy of virulence-related functions within an accessory chromosome.</title>
        <authorList>
            <person name="Bertazzoni S."/>
            <person name="Jones D.A.B."/>
            <person name="Phan H.T."/>
            <person name="Tan K.-C."/>
            <person name="Hane J.K."/>
        </authorList>
    </citation>
    <scope>NUCLEOTIDE SEQUENCE [LARGE SCALE GENOMIC DNA]</scope>
    <source>
        <strain evidence="3">SN15 / ATCC MYA-4574 / FGSC 10173)</strain>
    </source>
</reference>
<protein>
    <recommendedName>
        <fullName evidence="1">F-box domain-containing protein</fullName>
    </recommendedName>
</protein>
<dbReference type="AlphaFoldDB" id="A0A7U2F7Z4"/>
<dbReference type="InterPro" id="IPR001810">
    <property type="entry name" value="F-box_dom"/>
</dbReference>
<keyword evidence="3" id="KW-1185">Reference proteome</keyword>
<evidence type="ECO:0000313" key="2">
    <source>
        <dbReference type="EMBL" id="QRD00043.1"/>
    </source>
</evidence>
<dbReference type="EMBL" id="CP069032">
    <property type="protein sequence ID" value="QRD00043.1"/>
    <property type="molecule type" value="Genomic_DNA"/>
</dbReference>
<dbReference type="KEGG" id="pno:SNOG_06956"/>
<sequence>MSSLQDLPLELHLYILQSSSLDILDLVRYRAVSPLWRAIIDTKKFQERLFLRPLLSPILPVALIGIAIIAVIRPVPITTTTEYNEGLYNMTLKAYTCADPDVRSRLHPIVNDLGNRMHLLNHNFVRTRSAWVTSFAPPSMRFRGMKQLGSKIFPHYNANSPASWRAMSLSQNQYDQFQIYWALDMRLWAKTWERVGRGVYNNTVIGAKMRDLETQCRLVLRQMVGLLDEDEDGEVVSKRKFWLSDDTNEL</sequence>
<dbReference type="InterPro" id="IPR036047">
    <property type="entry name" value="F-box-like_dom_sf"/>
</dbReference>
<dbReference type="Gene3D" id="1.20.1280.50">
    <property type="match status" value="1"/>
</dbReference>
<gene>
    <name evidence="2" type="ORF">JI435_069560</name>
</gene>
<proteinExistence type="predicted"/>
<dbReference type="Pfam" id="PF00646">
    <property type="entry name" value="F-box"/>
    <property type="match status" value="1"/>
</dbReference>
<dbReference type="RefSeq" id="XP_001797313.1">
    <property type="nucleotide sequence ID" value="XM_001797261.1"/>
</dbReference>
<dbReference type="SUPFAM" id="SSF81383">
    <property type="entry name" value="F-box domain"/>
    <property type="match status" value="1"/>
</dbReference>
<dbReference type="Proteomes" id="UP000663193">
    <property type="component" value="Chromosome 10"/>
</dbReference>
<accession>A0A7U2F7Z4</accession>
<evidence type="ECO:0000313" key="3">
    <source>
        <dbReference type="Proteomes" id="UP000663193"/>
    </source>
</evidence>
<organism evidence="2 3">
    <name type="scientific">Phaeosphaeria nodorum (strain SN15 / ATCC MYA-4574 / FGSC 10173)</name>
    <name type="common">Glume blotch fungus</name>
    <name type="synonym">Parastagonospora nodorum</name>
    <dbReference type="NCBI Taxonomy" id="321614"/>
    <lineage>
        <taxon>Eukaryota</taxon>
        <taxon>Fungi</taxon>
        <taxon>Dikarya</taxon>
        <taxon>Ascomycota</taxon>
        <taxon>Pezizomycotina</taxon>
        <taxon>Dothideomycetes</taxon>
        <taxon>Pleosporomycetidae</taxon>
        <taxon>Pleosporales</taxon>
        <taxon>Pleosporineae</taxon>
        <taxon>Phaeosphaeriaceae</taxon>
        <taxon>Parastagonospora</taxon>
    </lineage>
</organism>